<keyword evidence="1" id="KW-0808">Transferase</keyword>
<sequence length="492" mass="55576">MTIVILVGVLTVVALTDGLMGPSFSSSSVRLHIEERIQEQKRMRPIQVPLPISALPVAEVPEAVEHSHPPPPSPPSPPPPPKVMLPEYMNIDNYLNGPPTIHFRDNLKKNKEYLTSFMGAGFTNDVMTIGNIIYLAMITSRVPILPPLTSHIEGGAPPLPFSDIFDLGYLMRATQTPILEWHQVKELDNYTVFGETDEIGCWNLWEVVSASTEPRGSRTTTVLNLDISYTRAPSWMKMSDQDWNSYASFWDLAKLAFPQTRSGTLSNPGAHPTRPSERNNVVLPPDEQLLCYDYLYYACASEASEYDWDFSPAWRFVAKHFRWTSRMENLAHEYVRRAMSLPEAVPIPPYISLHARHGDFGGMCGGSALEDCYTPLSAFARRVDEVQEELRAKHGIDVTHVIMTSDEKAEEWWSEVAERGWYRVDHGRENTMARLGTWYPVIVDAVIQSQGIGFVGTEFSTFSSFGRRRVEDWNNGVTRTVKWGWIGADESH</sequence>
<dbReference type="InParanoid" id="A0A401G906"/>
<feature type="region of interest" description="Disordered" evidence="4">
    <location>
        <begin position="62"/>
        <end position="83"/>
    </location>
</feature>
<accession>A0A401G906</accession>
<evidence type="ECO:0000256" key="1">
    <source>
        <dbReference type="ARBA" id="ARBA00022679"/>
    </source>
</evidence>
<proteinExistence type="predicted"/>
<dbReference type="InterPro" id="IPR019378">
    <property type="entry name" value="GDP-Fuc_O-FucTrfase"/>
</dbReference>
<dbReference type="Proteomes" id="UP000287166">
    <property type="component" value="Unassembled WGS sequence"/>
</dbReference>
<dbReference type="OrthoDB" id="423313at2759"/>
<keyword evidence="2" id="KW-0294">Fucose metabolism</keyword>
<evidence type="ECO:0000313" key="6">
    <source>
        <dbReference type="EMBL" id="GBE78647.1"/>
    </source>
</evidence>
<dbReference type="AlphaFoldDB" id="A0A401G906"/>
<keyword evidence="3" id="KW-0119">Carbohydrate metabolism</keyword>
<keyword evidence="5" id="KW-0732">Signal</keyword>
<protein>
    <submittedName>
        <fullName evidence="6">Uncharacterized protein</fullName>
    </submittedName>
</protein>
<evidence type="ECO:0000256" key="2">
    <source>
        <dbReference type="ARBA" id="ARBA00023253"/>
    </source>
</evidence>
<feature type="compositionally biased region" description="Pro residues" evidence="4">
    <location>
        <begin position="69"/>
        <end position="83"/>
    </location>
</feature>
<dbReference type="GeneID" id="38775564"/>
<keyword evidence="7" id="KW-1185">Reference proteome</keyword>
<comment type="caution">
    <text evidence="6">The sequence shown here is derived from an EMBL/GenBank/DDBJ whole genome shotgun (WGS) entry which is preliminary data.</text>
</comment>
<evidence type="ECO:0000313" key="7">
    <source>
        <dbReference type="Proteomes" id="UP000287166"/>
    </source>
</evidence>
<organism evidence="6 7">
    <name type="scientific">Sparassis crispa</name>
    <dbReference type="NCBI Taxonomy" id="139825"/>
    <lineage>
        <taxon>Eukaryota</taxon>
        <taxon>Fungi</taxon>
        <taxon>Dikarya</taxon>
        <taxon>Basidiomycota</taxon>
        <taxon>Agaricomycotina</taxon>
        <taxon>Agaricomycetes</taxon>
        <taxon>Polyporales</taxon>
        <taxon>Sparassidaceae</taxon>
        <taxon>Sparassis</taxon>
    </lineage>
</organism>
<dbReference type="EMBL" id="BFAD01000001">
    <property type="protein sequence ID" value="GBE78647.1"/>
    <property type="molecule type" value="Genomic_DNA"/>
</dbReference>
<reference evidence="6 7" key="1">
    <citation type="journal article" date="2018" name="Sci. Rep.">
        <title>Genome sequence of the cauliflower mushroom Sparassis crispa (Hanabiratake) and its association with beneficial usage.</title>
        <authorList>
            <person name="Kiyama R."/>
            <person name="Furutani Y."/>
            <person name="Kawaguchi K."/>
            <person name="Nakanishi T."/>
        </authorList>
    </citation>
    <scope>NUCLEOTIDE SEQUENCE [LARGE SCALE GENOMIC DNA]</scope>
</reference>
<dbReference type="Pfam" id="PF10250">
    <property type="entry name" value="O-FucT"/>
    <property type="match status" value="1"/>
</dbReference>
<feature type="signal peptide" evidence="5">
    <location>
        <begin position="1"/>
        <end position="18"/>
    </location>
</feature>
<dbReference type="STRING" id="139825.A0A401G906"/>
<evidence type="ECO:0000256" key="5">
    <source>
        <dbReference type="SAM" id="SignalP"/>
    </source>
</evidence>
<gene>
    <name evidence="6" type="ORF">SCP_0115360</name>
</gene>
<evidence type="ECO:0000256" key="3">
    <source>
        <dbReference type="ARBA" id="ARBA00023277"/>
    </source>
</evidence>
<evidence type="ECO:0000256" key="4">
    <source>
        <dbReference type="SAM" id="MobiDB-lite"/>
    </source>
</evidence>
<dbReference type="RefSeq" id="XP_027609560.1">
    <property type="nucleotide sequence ID" value="XM_027753759.1"/>
</dbReference>
<name>A0A401G906_9APHY</name>
<dbReference type="CDD" id="cd11296">
    <property type="entry name" value="O-FucT_like"/>
    <property type="match status" value="1"/>
</dbReference>
<feature type="chain" id="PRO_5018980739" evidence="5">
    <location>
        <begin position="19"/>
        <end position="492"/>
    </location>
</feature>
<dbReference type="Gene3D" id="3.40.50.11350">
    <property type="match status" value="1"/>
</dbReference>